<proteinExistence type="predicted"/>
<dbReference type="PANTHER" id="PTHR12270:SF52">
    <property type="entry name" value="GLYCOSYLTRANSFERASE-LIKE PROTEIN GNT13-RELATED"/>
    <property type="match status" value="1"/>
</dbReference>
<evidence type="ECO:0000313" key="9">
    <source>
        <dbReference type="Proteomes" id="UP000076078"/>
    </source>
</evidence>
<comment type="caution">
    <text evidence="8">The sequence shown here is derived from an EMBL/GenBank/DDBJ whole genome shotgun (WGS) entry which is preliminary data.</text>
</comment>
<evidence type="ECO:0000256" key="2">
    <source>
        <dbReference type="ARBA" id="ARBA00022692"/>
    </source>
</evidence>
<dbReference type="InterPro" id="IPR051292">
    <property type="entry name" value="Xyl/GlcA_transferase"/>
</dbReference>
<keyword evidence="8" id="KW-0808">Transferase</keyword>
<name>A0A152A3L7_TIELA</name>
<comment type="subcellular location">
    <subcellularLocation>
        <location evidence="1">Membrane</location>
        <topology evidence="1">Single-pass type II membrane protein</topology>
    </subcellularLocation>
</comment>
<evidence type="ECO:0000256" key="7">
    <source>
        <dbReference type="SAM" id="Phobius"/>
    </source>
</evidence>
<evidence type="ECO:0000256" key="1">
    <source>
        <dbReference type="ARBA" id="ARBA00004606"/>
    </source>
</evidence>
<reference evidence="8 9" key="1">
    <citation type="submission" date="2015-12" db="EMBL/GenBank/DDBJ databases">
        <title>Dictyostelia acquired genes for synthesis and detection of signals that induce cell-type specialization by lateral gene transfer from prokaryotes.</title>
        <authorList>
            <person name="Gloeckner G."/>
            <person name="Schaap P."/>
        </authorList>
    </citation>
    <scope>NUCLEOTIDE SEQUENCE [LARGE SCALE GENOMIC DNA]</scope>
    <source>
        <strain evidence="8 9">TK</strain>
    </source>
</reference>
<dbReference type="InterPro" id="IPR029044">
    <property type="entry name" value="Nucleotide-diphossugar_trans"/>
</dbReference>
<protein>
    <submittedName>
        <fullName evidence="8">Putative glycosyltransferase</fullName>
    </submittedName>
</protein>
<evidence type="ECO:0000256" key="3">
    <source>
        <dbReference type="ARBA" id="ARBA00022968"/>
    </source>
</evidence>
<evidence type="ECO:0000256" key="4">
    <source>
        <dbReference type="ARBA" id="ARBA00022989"/>
    </source>
</evidence>
<dbReference type="Proteomes" id="UP000076078">
    <property type="component" value="Unassembled WGS sequence"/>
</dbReference>
<dbReference type="GO" id="GO:0016020">
    <property type="term" value="C:membrane"/>
    <property type="evidence" value="ECO:0007669"/>
    <property type="project" value="UniProtKB-SubCell"/>
</dbReference>
<dbReference type="OrthoDB" id="411524at2759"/>
<dbReference type="AlphaFoldDB" id="A0A152A3L7"/>
<keyword evidence="5 7" id="KW-0472">Membrane</keyword>
<dbReference type="EMBL" id="LODT01000013">
    <property type="protein sequence ID" value="KYR00816.1"/>
    <property type="molecule type" value="Genomic_DNA"/>
</dbReference>
<sequence length="603" mass="71132">MKKILIFRFNNLQQFKYLFKYIVILLLVIFIVVVYIKTRPTTKYPIKLTEYPTNLLYNSDFKENTVGWRDFSRSKYKLFKDNYNRSYVYLIDGYFLEWAGLFQPVDLRNQTKFKGFGYYEITLDVDYINLSIKNNLTLAIKGMSQDYQTLSIYDTDSYQFDIKHSLPESLFQTDKRSNVVVYKVRRFLVANEDQIDKFISKASFTIYSKKPLNYVTCYIYSEANATALITNTSLVVKHVPFRQKEMEESYQPRFNNMPKNTFAKVSKKIGGEFKFIEKEVTRAIEPFYKKSLSQFDQWTDITIVSQLDITRFDRLLECAKLWDGLISVVVYVKADEDLVKLNEIIELNQEFLKNTDIHLAYKIPGERYYPINELRNIAIDLSKSDFVFTVDVDFVISPGAHEYIKSSMSGFNGDPVSTMFVVAAFELDGYSMNTTNMFPKTKNDLLDLVKQDHARSIHKYISKIAHDATNYDKWETSDSLYQVEYQSEYEPYGIFHKSILLYDPRLAGYGWDKVSHTFQINSLDFNFYVFPDPFMIHLSHPSTSWSSRTTKDMINIWSNWYESITEFTFKYHQNLFNPQKMKIISALSHDVHDFRLEEIQIPK</sequence>
<evidence type="ECO:0000313" key="8">
    <source>
        <dbReference type="EMBL" id="KYR00816.1"/>
    </source>
</evidence>
<dbReference type="PANTHER" id="PTHR12270">
    <property type="entry name" value="GLYCOSYLTRANSFERASE-RELATED"/>
    <property type="match status" value="1"/>
</dbReference>
<feature type="transmembrane region" description="Helical" evidence="7">
    <location>
        <begin position="18"/>
        <end position="36"/>
    </location>
</feature>
<dbReference type="GO" id="GO:0015020">
    <property type="term" value="F:glucuronosyltransferase activity"/>
    <property type="evidence" value="ECO:0007669"/>
    <property type="project" value="TreeGrafter"/>
</dbReference>
<dbReference type="Gene3D" id="3.90.550.10">
    <property type="entry name" value="Spore Coat Polysaccharide Biosynthesis Protein SpsA, Chain A"/>
    <property type="match status" value="1"/>
</dbReference>
<gene>
    <name evidence="8" type="ORF">DLAC_02868</name>
</gene>
<dbReference type="SUPFAM" id="SSF53448">
    <property type="entry name" value="Nucleotide-diphospho-sugar transferases"/>
    <property type="match status" value="1"/>
</dbReference>
<evidence type="ECO:0000256" key="6">
    <source>
        <dbReference type="ARBA" id="ARBA00023180"/>
    </source>
</evidence>
<organism evidence="8 9">
    <name type="scientific">Tieghemostelium lacteum</name>
    <name type="common">Slime mold</name>
    <name type="synonym">Dictyostelium lacteum</name>
    <dbReference type="NCBI Taxonomy" id="361077"/>
    <lineage>
        <taxon>Eukaryota</taxon>
        <taxon>Amoebozoa</taxon>
        <taxon>Evosea</taxon>
        <taxon>Eumycetozoa</taxon>
        <taxon>Dictyostelia</taxon>
        <taxon>Dictyosteliales</taxon>
        <taxon>Raperosteliaceae</taxon>
        <taxon>Tieghemostelium</taxon>
    </lineage>
</organism>
<dbReference type="GO" id="GO:0042285">
    <property type="term" value="F:xylosyltransferase activity"/>
    <property type="evidence" value="ECO:0007669"/>
    <property type="project" value="TreeGrafter"/>
</dbReference>
<dbReference type="Pfam" id="PF13896">
    <property type="entry name" value="Glyco_transf_49"/>
    <property type="match status" value="1"/>
</dbReference>
<keyword evidence="6" id="KW-0325">Glycoprotein</keyword>
<keyword evidence="9" id="KW-1185">Reference proteome</keyword>
<keyword evidence="4 7" id="KW-1133">Transmembrane helix</keyword>
<evidence type="ECO:0000256" key="5">
    <source>
        <dbReference type="ARBA" id="ARBA00023136"/>
    </source>
</evidence>
<accession>A0A152A3L7</accession>
<dbReference type="GO" id="GO:0035269">
    <property type="term" value="P:protein O-linked glycosylation via mannose"/>
    <property type="evidence" value="ECO:0007669"/>
    <property type="project" value="TreeGrafter"/>
</dbReference>
<keyword evidence="2 7" id="KW-0812">Transmembrane</keyword>
<keyword evidence="3" id="KW-0735">Signal-anchor</keyword>
<dbReference type="InParanoid" id="A0A152A3L7"/>